<dbReference type="RefSeq" id="WP_075830620.1">
    <property type="nucleotide sequence ID" value="NZ_MSTI01000026.1"/>
</dbReference>
<dbReference type="STRING" id="249408.BOO71_0002149"/>
<dbReference type="SMART" id="SM00953">
    <property type="entry name" value="RES"/>
    <property type="match status" value="1"/>
</dbReference>
<evidence type="ECO:0000313" key="3">
    <source>
        <dbReference type="Proteomes" id="UP000186607"/>
    </source>
</evidence>
<gene>
    <name evidence="2" type="ORF">BOO71_0002149</name>
</gene>
<evidence type="ECO:0000313" key="2">
    <source>
        <dbReference type="EMBL" id="OLV19631.1"/>
    </source>
</evidence>
<dbReference type="AlphaFoldDB" id="A0A1U7P383"/>
<protein>
    <recommendedName>
        <fullName evidence="1">RES domain-containing protein</fullName>
    </recommendedName>
</protein>
<dbReference type="InterPro" id="IPR014914">
    <property type="entry name" value="RES_dom"/>
</dbReference>
<comment type="caution">
    <text evidence="2">The sequence shown here is derived from an EMBL/GenBank/DDBJ whole genome shotgun (WGS) entry which is preliminary data.</text>
</comment>
<dbReference type="Proteomes" id="UP000186607">
    <property type="component" value="Unassembled WGS sequence"/>
</dbReference>
<sequence length="156" mass="17581">MKIYRLAHRLALLRDPHPFVPTPSQACWNSAGVRMAYTSEHPALVAMEILTYWHNYPTLSGYRLFSMTLEGQSLERVPDDLDIHDYAQTRPFGDAWVQQARSLALAVPSVVVPLSTNYLINPAHPEFAGLTFEDHGEFEYDGRVQQLLATAAERPG</sequence>
<feature type="domain" description="RES" evidence="1">
    <location>
        <begin position="14"/>
        <end position="134"/>
    </location>
</feature>
<proteinExistence type="predicted"/>
<organism evidence="2 3">
    <name type="scientific">Deinococcus marmoris</name>
    <dbReference type="NCBI Taxonomy" id="249408"/>
    <lineage>
        <taxon>Bacteria</taxon>
        <taxon>Thermotogati</taxon>
        <taxon>Deinococcota</taxon>
        <taxon>Deinococci</taxon>
        <taxon>Deinococcales</taxon>
        <taxon>Deinococcaceae</taxon>
        <taxon>Deinococcus</taxon>
    </lineage>
</organism>
<name>A0A1U7P383_9DEIO</name>
<dbReference type="Pfam" id="PF08808">
    <property type="entry name" value="RES"/>
    <property type="match status" value="1"/>
</dbReference>
<dbReference type="EMBL" id="MSTI01000026">
    <property type="protein sequence ID" value="OLV19631.1"/>
    <property type="molecule type" value="Genomic_DNA"/>
</dbReference>
<keyword evidence="3" id="KW-1185">Reference proteome</keyword>
<reference evidence="2 3" key="1">
    <citation type="submission" date="2017-01" db="EMBL/GenBank/DDBJ databases">
        <title>Genome Analysis of Deinococcus marmoris KOPRI26562.</title>
        <authorList>
            <person name="Kim J.H."/>
            <person name="Oh H.-M."/>
        </authorList>
    </citation>
    <scope>NUCLEOTIDE SEQUENCE [LARGE SCALE GENOMIC DNA]</scope>
    <source>
        <strain evidence="2 3">KOPRI26562</strain>
    </source>
</reference>
<evidence type="ECO:0000259" key="1">
    <source>
        <dbReference type="SMART" id="SM00953"/>
    </source>
</evidence>
<accession>A0A1U7P383</accession>